<protein>
    <submittedName>
        <fullName evidence="6">Heat shock protein 70</fullName>
    </submittedName>
</protein>
<evidence type="ECO:0000256" key="3">
    <source>
        <dbReference type="ARBA" id="ARBA00022840"/>
    </source>
</evidence>
<dbReference type="AlphaFoldDB" id="A0A914QPN3"/>
<dbReference type="Pfam" id="PF00012">
    <property type="entry name" value="HSP70"/>
    <property type="match status" value="2"/>
</dbReference>
<dbReference type="GO" id="GO:0005524">
    <property type="term" value="F:ATP binding"/>
    <property type="evidence" value="ECO:0007669"/>
    <property type="project" value="UniProtKB-KW"/>
</dbReference>
<dbReference type="Gene3D" id="2.60.34.10">
    <property type="entry name" value="Substrate Binding Domain Of DNAk, Chain A, domain 1"/>
    <property type="match status" value="1"/>
</dbReference>
<dbReference type="WBParaSite" id="PDA_v2.g5346.t1">
    <property type="protein sequence ID" value="PDA_v2.g5346.t1"/>
    <property type="gene ID" value="PDA_v2.g5346"/>
</dbReference>
<dbReference type="SUPFAM" id="SSF100920">
    <property type="entry name" value="Heat shock protein 70kD (HSP70), peptide-binding domain"/>
    <property type="match status" value="1"/>
</dbReference>
<evidence type="ECO:0000256" key="4">
    <source>
        <dbReference type="SAM" id="MobiDB-lite"/>
    </source>
</evidence>
<dbReference type="SUPFAM" id="SSF53067">
    <property type="entry name" value="Actin-like ATPase domain"/>
    <property type="match status" value="2"/>
</dbReference>
<dbReference type="Gene3D" id="3.90.640.10">
    <property type="entry name" value="Actin, Chain A, domain 4"/>
    <property type="match status" value="1"/>
</dbReference>
<sequence>MKITAQNYLGHRVKDAVITIPAYFNDAQRQATIDAGRIAGLNVLRIINEPTAAALAYGYKQDKKEENILVYDLGGGTFDVSIIKIHEGNCEVLAVAGDGHLGGEDFDNILVKYCIDEFKRQHGTDISTNPQAICQLKAACEDAKIFLSNSKVSAPIEIEVGGTFLNCKISQARFNELCKELTEKAIGPVRNALDSAKLTKSAVNDIILIGGSTRLPFVQDVIKKFFNGKKLKNNINADEAVAYGATLMAAYLTNTFDTSIRNIRLLDVTPHSPGTDCFERQSENTNDENESSDDEENSGVDVHLKEKDIFDVIVKRNTRIPFEEKRIYLTTFDNQTEMDFDVLEGEDPVPKNNTLLGSFVLTGITPAPACEVEAECTFKVDENGILIVSAMDKANGSSNSIKIFPDTGRLTESEIVQMIDKIDPVDVVID</sequence>
<reference evidence="6" key="1">
    <citation type="submission" date="2022-11" db="UniProtKB">
        <authorList>
            <consortium name="WormBaseParasite"/>
        </authorList>
    </citation>
    <scope>IDENTIFICATION</scope>
</reference>
<keyword evidence="2" id="KW-0547">Nucleotide-binding</keyword>
<dbReference type="Gene3D" id="3.30.420.40">
    <property type="match status" value="2"/>
</dbReference>
<dbReference type="PROSITE" id="PS01036">
    <property type="entry name" value="HSP70_3"/>
    <property type="match status" value="1"/>
</dbReference>
<evidence type="ECO:0000313" key="5">
    <source>
        <dbReference type="Proteomes" id="UP000887578"/>
    </source>
</evidence>
<dbReference type="InterPro" id="IPR043129">
    <property type="entry name" value="ATPase_NBD"/>
</dbReference>
<dbReference type="InterPro" id="IPR013126">
    <property type="entry name" value="Hsp_70_fam"/>
</dbReference>
<dbReference type="InterPro" id="IPR018181">
    <property type="entry name" value="Heat_shock_70_CS"/>
</dbReference>
<dbReference type="InterPro" id="IPR029047">
    <property type="entry name" value="HSP70_peptide-bd_sf"/>
</dbReference>
<evidence type="ECO:0000256" key="1">
    <source>
        <dbReference type="ARBA" id="ARBA00007381"/>
    </source>
</evidence>
<dbReference type="GO" id="GO:0140662">
    <property type="term" value="F:ATP-dependent protein folding chaperone"/>
    <property type="evidence" value="ECO:0007669"/>
    <property type="project" value="InterPro"/>
</dbReference>
<dbReference type="PRINTS" id="PR00301">
    <property type="entry name" value="HEATSHOCK70"/>
</dbReference>
<dbReference type="FunFam" id="3.30.420.40:FF:000545">
    <property type="entry name" value="Endoplasmic reticulum chaperone BiP"/>
    <property type="match status" value="1"/>
</dbReference>
<dbReference type="PROSITE" id="PS00329">
    <property type="entry name" value="HSP70_2"/>
    <property type="match status" value="1"/>
</dbReference>
<dbReference type="PANTHER" id="PTHR19375">
    <property type="entry name" value="HEAT SHOCK PROTEIN 70KDA"/>
    <property type="match status" value="1"/>
</dbReference>
<dbReference type="Proteomes" id="UP000887578">
    <property type="component" value="Unplaced"/>
</dbReference>
<keyword evidence="5" id="KW-1185">Reference proteome</keyword>
<comment type="similarity">
    <text evidence="1">Belongs to the heat shock protein 70 family.</text>
</comment>
<proteinExistence type="inferred from homology"/>
<dbReference type="FunFam" id="3.90.640.10:FF:000010">
    <property type="entry name" value="heat shock 70 kDa protein 14"/>
    <property type="match status" value="1"/>
</dbReference>
<name>A0A914QPN3_9BILA</name>
<organism evidence="5 6">
    <name type="scientific">Panagrolaimus davidi</name>
    <dbReference type="NCBI Taxonomy" id="227884"/>
    <lineage>
        <taxon>Eukaryota</taxon>
        <taxon>Metazoa</taxon>
        <taxon>Ecdysozoa</taxon>
        <taxon>Nematoda</taxon>
        <taxon>Chromadorea</taxon>
        <taxon>Rhabditida</taxon>
        <taxon>Tylenchina</taxon>
        <taxon>Panagrolaimomorpha</taxon>
        <taxon>Panagrolaimoidea</taxon>
        <taxon>Panagrolaimidae</taxon>
        <taxon>Panagrolaimus</taxon>
    </lineage>
</organism>
<keyword evidence="3" id="KW-0067">ATP-binding</keyword>
<dbReference type="GO" id="GO:0006950">
    <property type="term" value="P:response to stress"/>
    <property type="evidence" value="ECO:0007669"/>
    <property type="project" value="UniProtKB-ARBA"/>
</dbReference>
<evidence type="ECO:0000256" key="2">
    <source>
        <dbReference type="ARBA" id="ARBA00022741"/>
    </source>
</evidence>
<evidence type="ECO:0000313" key="6">
    <source>
        <dbReference type="WBParaSite" id="PDA_v2.g5346.t1"/>
    </source>
</evidence>
<accession>A0A914QPN3</accession>
<feature type="region of interest" description="Disordered" evidence="4">
    <location>
        <begin position="274"/>
        <end position="300"/>
    </location>
</feature>
<feature type="compositionally biased region" description="Acidic residues" evidence="4">
    <location>
        <begin position="285"/>
        <end position="298"/>
    </location>
</feature>